<dbReference type="Proteomes" id="UP000400924">
    <property type="component" value="Unassembled WGS sequence"/>
</dbReference>
<comment type="caution">
    <text evidence="1">The sequence shown here is derived from an EMBL/GenBank/DDBJ whole genome shotgun (WGS) entry which is preliminary data.</text>
</comment>
<name>A0A5N8XG32_9ACTN</name>
<dbReference type="EMBL" id="VJZC01000084">
    <property type="protein sequence ID" value="MPY58431.1"/>
    <property type="molecule type" value="Genomic_DNA"/>
</dbReference>
<dbReference type="Pfam" id="PF20007">
    <property type="entry name" value="fvmRadSAM-pep"/>
    <property type="match status" value="1"/>
</dbReference>
<evidence type="ECO:0000313" key="2">
    <source>
        <dbReference type="Proteomes" id="UP000400924"/>
    </source>
</evidence>
<reference evidence="1 2" key="1">
    <citation type="submission" date="2019-07" db="EMBL/GenBank/DDBJ databases">
        <title>New species of Amycolatopsis and Streptomyces.</title>
        <authorList>
            <person name="Duangmal K."/>
            <person name="Teo W.F.A."/>
            <person name="Lipun K."/>
        </authorList>
    </citation>
    <scope>NUCLEOTIDE SEQUENCE [LARGE SCALE GENOMIC DNA]</scope>
    <source>
        <strain evidence="1 2">NBRC 106415</strain>
    </source>
</reference>
<dbReference type="OrthoDB" id="3697149at2"/>
<dbReference type="InterPro" id="IPR045488">
    <property type="entry name" value="fvmRadSAM-pep"/>
</dbReference>
<accession>A0A5N8XG32</accession>
<keyword evidence="2" id="KW-1185">Reference proteome</keyword>
<gene>
    <name evidence="1" type="ORF">FNH08_15005</name>
</gene>
<proteinExistence type="predicted"/>
<organism evidence="1 2">
    <name type="scientific">Streptomyces spongiae</name>
    <dbReference type="NCBI Taxonomy" id="565072"/>
    <lineage>
        <taxon>Bacteria</taxon>
        <taxon>Bacillati</taxon>
        <taxon>Actinomycetota</taxon>
        <taxon>Actinomycetes</taxon>
        <taxon>Kitasatosporales</taxon>
        <taxon>Streptomycetaceae</taxon>
        <taxon>Streptomyces</taxon>
    </lineage>
</organism>
<protein>
    <submittedName>
        <fullName evidence="1">Uncharacterized protein</fullName>
    </submittedName>
</protein>
<dbReference type="AlphaFoldDB" id="A0A5N8XG32"/>
<sequence length="69" mass="7390">MTDHVFVEALPDLIDAEEYADHPHGDLVRLRITVTGSGVQILGDGMRPAAVEAVLAAMDAPEMEQMLCG</sequence>
<evidence type="ECO:0000313" key="1">
    <source>
        <dbReference type="EMBL" id="MPY58431.1"/>
    </source>
</evidence>
<dbReference type="RefSeq" id="WP_152771974.1">
    <property type="nucleotide sequence ID" value="NZ_VJZC01000084.1"/>
</dbReference>